<keyword evidence="6 11" id="KW-0378">Hydrolase</keyword>
<keyword evidence="9 11" id="KW-0482">Metalloprotease</keyword>
<keyword evidence="8 11" id="KW-1133">Transmembrane helix</keyword>
<keyword evidence="5 11" id="KW-0812">Transmembrane</keyword>
<feature type="transmembrane region" description="Helical" evidence="11">
    <location>
        <begin position="315"/>
        <end position="335"/>
    </location>
</feature>
<evidence type="ECO:0000256" key="9">
    <source>
        <dbReference type="ARBA" id="ARBA00023049"/>
    </source>
</evidence>
<evidence type="ECO:0000256" key="10">
    <source>
        <dbReference type="ARBA" id="ARBA00023136"/>
    </source>
</evidence>
<sequence length="398" mass="43196">MQFISGIGDFVIPFLIILTVLVFVHELGHYLVARWCGVRIDAFSIGFGPELFGWHDRRGTRWKFSAIPLGGYVKMFGDADVTSRPARESSGQPDGSSGAASEETGSWAGGRERPLTAEERAVSFHYKSLAQRTWIVAAGPLANFLFALVVLAGFFFTLGQPTTPPVIGNVLPDSAAQEAGLESGDRILTINGSEIERFEQIQRVVQLNLSEPLDMQVERNGQTVALTVTPHIVQAEDNFGNVHEVARVGITASGTEYVRYGLLQSTWMAAEETVSLVGATGKALGQIITGSRSTDELGGPVRIAEMSGYVAETGLVSVLWFMAVLSINLGLINLFPVPMLDGGHLLFYAYEAVRGRPLGERAQEIGFRIGLGLVLTLFVFVTWNDLARLQVFDFLVGS</sequence>
<feature type="domain" description="PDZ" evidence="13">
    <location>
        <begin position="153"/>
        <end position="196"/>
    </location>
</feature>
<evidence type="ECO:0000256" key="2">
    <source>
        <dbReference type="ARBA" id="ARBA00004141"/>
    </source>
</evidence>
<accession>A0ABV8UM05</accession>
<evidence type="ECO:0000256" key="3">
    <source>
        <dbReference type="ARBA" id="ARBA00007931"/>
    </source>
</evidence>
<feature type="transmembrane region" description="Helical" evidence="11">
    <location>
        <begin position="365"/>
        <end position="383"/>
    </location>
</feature>
<dbReference type="SUPFAM" id="SSF50156">
    <property type="entry name" value="PDZ domain-like"/>
    <property type="match status" value="1"/>
</dbReference>
<feature type="compositionally biased region" description="Low complexity" evidence="12">
    <location>
        <begin position="95"/>
        <end position="106"/>
    </location>
</feature>
<dbReference type="Proteomes" id="UP001595799">
    <property type="component" value="Unassembled WGS sequence"/>
</dbReference>
<evidence type="ECO:0000313" key="14">
    <source>
        <dbReference type="EMBL" id="MFC4351493.1"/>
    </source>
</evidence>
<evidence type="ECO:0000256" key="5">
    <source>
        <dbReference type="ARBA" id="ARBA00022692"/>
    </source>
</evidence>
<dbReference type="GO" id="GO:0008237">
    <property type="term" value="F:metallopeptidase activity"/>
    <property type="evidence" value="ECO:0007669"/>
    <property type="project" value="UniProtKB-KW"/>
</dbReference>
<keyword evidence="15" id="KW-1185">Reference proteome</keyword>
<evidence type="ECO:0000259" key="13">
    <source>
        <dbReference type="PROSITE" id="PS50106"/>
    </source>
</evidence>
<keyword evidence="10 11" id="KW-0472">Membrane</keyword>
<keyword evidence="11" id="KW-0479">Metal-binding</keyword>
<dbReference type="EC" id="3.4.24.-" evidence="11"/>
<dbReference type="PANTHER" id="PTHR42837">
    <property type="entry name" value="REGULATOR OF SIGMA-E PROTEASE RSEP"/>
    <property type="match status" value="1"/>
</dbReference>
<evidence type="ECO:0000256" key="7">
    <source>
        <dbReference type="ARBA" id="ARBA00022833"/>
    </source>
</evidence>
<evidence type="ECO:0000256" key="8">
    <source>
        <dbReference type="ARBA" id="ARBA00022989"/>
    </source>
</evidence>
<feature type="transmembrane region" description="Helical" evidence="11">
    <location>
        <begin position="6"/>
        <end position="24"/>
    </location>
</feature>
<keyword evidence="7 11" id="KW-0862">Zinc</keyword>
<evidence type="ECO:0000256" key="1">
    <source>
        <dbReference type="ARBA" id="ARBA00001947"/>
    </source>
</evidence>
<dbReference type="CDD" id="cd23081">
    <property type="entry name" value="cpPDZ_EcRseP-like"/>
    <property type="match status" value="1"/>
</dbReference>
<evidence type="ECO:0000256" key="12">
    <source>
        <dbReference type="SAM" id="MobiDB-lite"/>
    </source>
</evidence>
<keyword evidence="4" id="KW-0645">Protease</keyword>
<evidence type="ECO:0000313" key="15">
    <source>
        <dbReference type="Proteomes" id="UP001595799"/>
    </source>
</evidence>
<evidence type="ECO:0000256" key="6">
    <source>
        <dbReference type="ARBA" id="ARBA00022801"/>
    </source>
</evidence>
<dbReference type="PANTHER" id="PTHR42837:SF2">
    <property type="entry name" value="MEMBRANE METALLOPROTEASE ARASP2, CHLOROPLASTIC-RELATED"/>
    <property type="match status" value="1"/>
</dbReference>
<gene>
    <name evidence="14" type="primary">rseP</name>
    <name evidence="14" type="ORF">ACFOW6_08065</name>
</gene>
<dbReference type="InterPro" id="IPR008915">
    <property type="entry name" value="Peptidase_M50"/>
</dbReference>
<name>A0ABV8UM05_9PROT</name>
<evidence type="ECO:0000256" key="4">
    <source>
        <dbReference type="ARBA" id="ARBA00022670"/>
    </source>
</evidence>
<dbReference type="Gene3D" id="2.30.42.10">
    <property type="match status" value="1"/>
</dbReference>
<dbReference type="InterPro" id="IPR004387">
    <property type="entry name" value="Pept_M50_Zn"/>
</dbReference>
<dbReference type="NCBIfam" id="TIGR00054">
    <property type="entry name" value="RIP metalloprotease RseP"/>
    <property type="match status" value="1"/>
</dbReference>
<comment type="subcellular location">
    <subcellularLocation>
        <location evidence="2">Membrane</location>
        <topology evidence="2">Multi-pass membrane protein</topology>
    </subcellularLocation>
</comment>
<dbReference type="InterPro" id="IPR041489">
    <property type="entry name" value="PDZ_6"/>
</dbReference>
<protein>
    <recommendedName>
        <fullName evidence="11">Zinc metalloprotease</fullName>
        <ecNumber evidence="11">3.4.24.-</ecNumber>
    </recommendedName>
</protein>
<dbReference type="SMART" id="SM00228">
    <property type="entry name" value="PDZ"/>
    <property type="match status" value="1"/>
</dbReference>
<dbReference type="InterPro" id="IPR036034">
    <property type="entry name" value="PDZ_sf"/>
</dbReference>
<proteinExistence type="inferred from homology"/>
<dbReference type="PROSITE" id="PS50106">
    <property type="entry name" value="PDZ"/>
    <property type="match status" value="1"/>
</dbReference>
<dbReference type="RefSeq" id="WP_382421823.1">
    <property type="nucleotide sequence ID" value="NZ_JBHSCW010000003.1"/>
</dbReference>
<dbReference type="Pfam" id="PF17820">
    <property type="entry name" value="PDZ_6"/>
    <property type="match status" value="1"/>
</dbReference>
<dbReference type="CDD" id="cd06163">
    <property type="entry name" value="S2P-M50_PDZ_RseP-like"/>
    <property type="match status" value="1"/>
</dbReference>
<dbReference type="InterPro" id="IPR001478">
    <property type="entry name" value="PDZ"/>
</dbReference>
<feature type="transmembrane region" description="Helical" evidence="11">
    <location>
        <begin position="134"/>
        <end position="156"/>
    </location>
</feature>
<comment type="similarity">
    <text evidence="3 11">Belongs to the peptidase M50B family.</text>
</comment>
<reference evidence="15" key="1">
    <citation type="journal article" date="2019" name="Int. J. Syst. Evol. Microbiol.">
        <title>The Global Catalogue of Microorganisms (GCM) 10K type strain sequencing project: providing services to taxonomists for standard genome sequencing and annotation.</title>
        <authorList>
            <consortium name="The Broad Institute Genomics Platform"/>
            <consortium name="The Broad Institute Genome Sequencing Center for Infectious Disease"/>
            <person name="Wu L."/>
            <person name="Ma J."/>
        </authorList>
    </citation>
    <scope>NUCLEOTIDE SEQUENCE [LARGE SCALE GENOMIC DNA]</scope>
    <source>
        <strain evidence="15">CECT 8472</strain>
    </source>
</reference>
<comment type="cofactor">
    <cofactor evidence="1 11">
        <name>Zn(2+)</name>
        <dbReference type="ChEBI" id="CHEBI:29105"/>
    </cofactor>
</comment>
<organism evidence="14 15">
    <name type="scientific">Fodinicurvata halophila</name>
    <dbReference type="NCBI Taxonomy" id="1419723"/>
    <lineage>
        <taxon>Bacteria</taxon>
        <taxon>Pseudomonadati</taxon>
        <taxon>Pseudomonadota</taxon>
        <taxon>Alphaproteobacteria</taxon>
        <taxon>Rhodospirillales</taxon>
        <taxon>Rhodovibrionaceae</taxon>
        <taxon>Fodinicurvata</taxon>
    </lineage>
</organism>
<dbReference type="Pfam" id="PF02163">
    <property type="entry name" value="Peptidase_M50"/>
    <property type="match status" value="1"/>
</dbReference>
<evidence type="ECO:0000256" key="11">
    <source>
        <dbReference type="RuleBase" id="RU362031"/>
    </source>
</evidence>
<dbReference type="EMBL" id="JBHSCW010000003">
    <property type="protein sequence ID" value="MFC4351493.1"/>
    <property type="molecule type" value="Genomic_DNA"/>
</dbReference>
<comment type="caution">
    <text evidence="14">The sequence shown here is derived from an EMBL/GenBank/DDBJ whole genome shotgun (WGS) entry which is preliminary data.</text>
</comment>
<feature type="region of interest" description="Disordered" evidence="12">
    <location>
        <begin position="83"/>
        <end position="112"/>
    </location>
</feature>